<sequence length="140" mass="16327">MASPTTEEFSSAADVQPSIVSANADTEVKKEESAQKKTETEAAAVVYCYTDTDKPLTEEHLQLLRQLKEYVDNVINHRDKYEWKYDRNENMLFELHKKNDKKEESIEQICLKKWLDHIQKVDENIFSATDEHRNPSIPDP</sequence>
<comment type="caution">
    <text evidence="2">The sequence shown here is derived from an EMBL/GenBank/DDBJ whole genome shotgun (WGS) entry which is preliminary data.</text>
</comment>
<organism evidence="2 3">
    <name type="scientific">Reticulomyxa filosa</name>
    <dbReference type="NCBI Taxonomy" id="46433"/>
    <lineage>
        <taxon>Eukaryota</taxon>
        <taxon>Sar</taxon>
        <taxon>Rhizaria</taxon>
        <taxon>Retaria</taxon>
        <taxon>Foraminifera</taxon>
        <taxon>Monothalamids</taxon>
        <taxon>Reticulomyxidae</taxon>
        <taxon>Reticulomyxa</taxon>
    </lineage>
</organism>
<name>X6NNV2_RETFI</name>
<reference evidence="2 3" key="1">
    <citation type="journal article" date="2013" name="Curr. Biol.">
        <title>The Genome of the Foraminiferan Reticulomyxa filosa.</title>
        <authorList>
            <person name="Glockner G."/>
            <person name="Hulsmann N."/>
            <person name="Schleicher M."/>
            <person name="Noegel A.A."/>
            <person name="Eichinger L."/>
            <person name="Gallinger C."/>
            <person name="Pawlowski J."/>
            <person name="Sierra R."/>
            <person name="Euteneuer U."/>
            <person name="Pillet L."/>
            <person name="Moustafa A."/>
            <person name="Platzer M."/>
            <person name="Groth M."/>
            <person name="Szafranski K."/>
            <person name="Schliwa M."/>
        </authorList>
    </citation>
    <scope>NUCLEOTIDE SEQUENCE [LARGE SCALE GENOMIC DNA]</scope>
</reference>
<protein>
    <submittedName>
        <fullName evidence="2">Uncharacterized protein</fullName>
    </submittedName>
</protein>
<feature type="compositionally biased region" description="Basic and acidic residues" evidence="1">
    <location>
        <begin position="26"/>
        <end position="36"/>
    </location>
</feature>
<keyword evidence="3" id="KW-1185">Reference proteome</keyword>
<dbReference type="Proteomes" id="UP000023152">
    <property type="component" value="Unassembled WGS sequence"/>
</dbReference>
<dbReference type="EMBL" id="ASPP01007489">
    <property type="protein sequence ID" value="ETO27057.1"/>
    <property type="molecule type" value="Genomic_DNA"/>
</dbReference>
<accession>X6NNV2</accession>
<evidence type="ECO:0000313" key="3">
    <source>
        <dbReference type="Proteomes" id="UP000023152"/>
    </source>
</evidence>
<feature type="region of interest" description="Disordered" evidence="1">
    <location>
        <begin position="1"/>
        <end position="36"/>
    </location>
</feature>
<evidence type="ECO:0000256" key="1">
    <source>
        <dbReference type="SAM" id="MobiDB-lite"/>
    </source>
</evidence>
<gene>
    <name evidence="2" type="ORF">RFI_10078</name>
</gene>
<feature type="non-terminal residue" evidence="2">
    <location>
        <position position="140"/>
    </location>
</feature>
<proteinExistence type="predicted"/>
<dbReference type="AlphaFoldDB" id="X6NNV2"/>
<evidence type="ECO:0000313" key="2">
    <source>
        <dbReference type="EMBL" id="ETO27057.1"/>
    </source>
</evidence>